<dbReference type="OrthoDB" id="10003565at2759"/>
<evidence type="ECO:0000313" key="2">
    <source>
        <dbReference type="EMBL" id="CAF1162388.1"/>
    </source>
</evidence>
<sequence>MQTVNDFYNDENIINNLNTNYSCELAELVDMTFGSKPEPELQRLTTAQITAIDSSGLHLLCNYHRWETAESNDRMFHEHTDETTRIFTIPFQTQPHSKEQLLKVIEKMINDAKLSYLKGFE</sequence>
<dbReference type="Proteomes" id="UP000663881">
    <property type="component" value="Unassembled WGS sequence"/>
</dbReference>
<protein>
    <submittedName>
        <fullName evidence="1">Uncharacterized protein</fullName>
    </submittedName>
</protein>
<evidence type="ECO:0000313" key="4">
    <source>
        <dbReference type="Proteomes" id="UP000663845"/>
    </source>
</evidence>
<dbReference type="EMBL" id="CAJNON010000276">
    <property type="protein sequence ID" value="CAF1162388.1"/>
    <property type="molecule type" value="Genomic_DNA"/>
</dbReference>
<accession>A0A813UGY4</accession>
<gene>
    <name evidence="1" type="ORF">JYZ213_LOCUS6611</name>
    <name evidence="3" type="ORF">OKA104_LOCUS43603</name>
    <name evidence="2" type="ORF">VCS650_LOCUS23433</name>
</gene>
<organism evidence="1 4">
    <name type="scientific">Adineta steineri</name>
    <dbReference type="NCBI Taxonomy" id="433720"/>
    <lineage>
        <taxon>Eukaryota</taxon>
        <taxon>Metazoa</taxon>
        <taxon>Spiralia</taxon>
        <taxon>Gnathifera</taxon>
        <taxon>Rotifera</taxon>
        <taxon>Eurotatoria</taxon>
        <taxon>Bdelloidea</taxon>
        <taxon>Adinetida</taxon>
        <taxon>Adinetidae</taxon>
        <taxon>Adineta</taxon>
    </lineage>
</organism>
<dbReference type="AlphaFoldDB" id="A0A813UGY4"/>
<dbReference type="Proteomes" id="UP000663891">
    <property type="component" value="Unassembled WGS sequence"/>
</dbReference>
<dbReference type="Proteomes" id="UP000663845">
    <property type="component" value="Unassembled WGS sequence"/>
</dbReference>
<proteinExistence type="predicted"/>
<dbReference type="EMBL" id="CAJOAY010012395">
    <property type="protein sequence ID" value="CAF4251096.1"/>
    <property type="molecule type" value="Genomic_DNA"/>
</dbReference>
<reference evidence="1" key="1">
    <citation type="submission" date="2021-02" db="EMBL/GenBank/DDBJ databases">
        <authorList>
            <person name="Nowell W R."/>
        </authorList>
    </citation>
    <scope>NUCLEOTIDE SEQUENCE</scope>
</reference>
<evidence type="ECO:0000313" key="1">
    <source>
        <dbReference type="EMBL" id="CAF0826748.1"/>
    </source>
</evidence>
<name>A0A813UGY4_9BILA</name>
<dbReference type="EMBL" id="CAJNOG010000042">
    <property type="protein sequence ID" value="CAF0826748.1"/>
    <property type="molecule type" value="Genomic_DNA"/>
</dbReference>
<comment type="caution">
    <text evidence="1">The sequence shown here is derived from an EMBL/GenBank/DDBJ whole genome shotgun (WGS) entry which is preliminary data.</text>
</comment>
<evidence type="ECO:0000313" key="3">
    <source>
        <dbReference type="EMBL" id="CAF4251096.1"/>
    </source>
</evidence>